<feature type="chain" id="PRO_5002705251" evidence="1">
    <location>
        <begin position="20"/>
        <end position="76"/>
    </location>
</feature>
<dbReference type="EMBL" id="EF638950">
    <property type="protein sequence ID" value="ABR27835.1"/>
    <property type="molecule type" value="mRNA"/>
</dbReference>
<proteinExistence type="evidence at transcript level"/>
<sequence>MSKFWLLLLLVAAFQFARCYPAIDEYEDEARVSMPRPMIPGEEPFILKPGVIIPGKAIVPGIEATKMTKIEEYEID</sequence>
<reference evidence="2" key="2">
    <citation type="journal article" date="2008" name="Insect Biochem. Mol. Biol.">
        <title>An insight into the sialome of the blood-sucking bug Triatoma infestans, a vector of Chagas' disease.</title>
        <authorList>
            <person name="Assumpcao T.C."/>
            <person name="Francischetti I.M."/>
            <person name="Andersen J.F."/>
            <person name="Schwarz A."/>
            <person name="Santana J.M."/>
            <person name="Ribeiro J.M."/>
        </authorList>
    </citation>
    <scope>NUCLEOTIDE SEQUENCE</scope>
    <source>
        <tissue evidence="2">Salivary gland</tissue>
    </source>
</reference>
<reference evidence="2" key="1">
    <citation type="submission" date="2007-05" db="EMBL/GenBank/DDBJ databases">
        <authorList>
            <person name="Douchkov D."/>
            <person name="Schweizer P."/>
        </authorList>
    </citation>
    <scope>NUCLEOTIDE SEQUENCE</scope>
    <source>
        <tissue evidence="2">Salivary gland</tissue>
    </source>
</reference>
<name>A6YPD9_TRIIF</name>
<evidence type="ECO:0000256" key="1">
    <source>
        <dbReference type="SAM" id="SignalP"/>
    </source>
</evidence>
<feature type="signal peptide" evidence="1">
    <location>
        <begin position="1"/>
        <end position="19"/>
    </location>
</feature>
<protein>
    <submittedName>
        <fullName evidence="2">Short trialysin 2</fullName>
    </submittedName>
</protein>
<keyword evidence="1" id="KW-0732">Signal</keyword>
<evidence type="ECO:0000313" key="2">
    <source>
        <dbReference type="EMBL" id="ABR27835.1"/>
    </source>
</evidence>
<organism evidence="2">
    <name type="scientific">Triatoma infestans</name>
    <name type="common">Assassin bug</name>
    <dbReference type="NCBI Taxonomy" id="30076"/>
    <lineage>
        <taxon>Eukaryota</taxon>
        <taxon>Metazoa</taxon>
        <taxon>Ecdysozoa</taxon>
        <taxon>Arthropoda</taxon>
        <taxon>Hexapoda</taxon>
        <taxon>Insecta</taxon>
        <taxon>Pterygota</taxon>
        <taxon>Neoptera</taxon>
        <taxon>Paraneoptera</taxon>
        <taxon>Hemiptera</taxon>
        <taxon>Heteroptera</taxon>
        <taxon>Panheteroptera</taxon>
        <taxon>Cimicomorpha</taxon>
        <taxon>Reduviidae</taxon>
        <taxon>Triatominae</taxon>
        <taxon>Triatoma</taxon>
    </lineage>
</organism>
<dbReference type="AlphaFoldDB" id="A6YPD9"/>
<accession>A6YPD9</accession>